<comment type="caution">
    <text evidence="2">The sequence shown here is derived from an EMBL/GenBank/DDBJ whole genome shotgun (WGS) entry which is preliminary data.</text>
</comment>
<dbReference type="AlphaFoldDB" id="A0AAW0PZY3"/>
<reference evidence="3" key="1">
    <citation type="submission" date="2024-04" db="EMBL/GenBank/DDBJ databases">
        <title>Salinicola lusitanus LLJ914,a marine bacterium isolated from the Okinawa Trough.</title>
        <authorList>
            <person name="Li J."/>
        </authorList>
    </citation>
    <scope>NUCLEOTIDE SEQUENCE [LARGE SCALE GENOMIC DNA]</scope>
</reference>
<dbReference type="EMBL" id="JBBPFD010000003">
    <property type="protein sequence ID" value="KAK7933776.1"/>
    <property type="molecule type" value="Genomic_DNA"/>
</dbReference>
<keyword evidence="1" id="KW-0812">Transmembrane</keyword>
<evidence type="ECO:0000313" key="2">
    <source>
        <dbReference type="EMBL" id="KAK7933776.1"/>
    </source>
</evidence>
<name>A0AAW0PZY3_9GOBI</name>
<feature type="transmembrane region" description="Helical" evidence="1">
    <location>
        <begin position="19"/>
        <end position="37"/>
    </location>
</feature>
<sequence>MTCLQGETGTGQLLINESAFALVIAVLGLEGVEVFAGQAGLKRGLLIFSGVLTWISGLTTLTPISIVAYTTVVEFWDEAFLT</sequence>
<organism evidence="2 3">
    <name type="scientific">Mugilogobius chulae</name>
    <name type="common">yellowstripe goby</name>
    <dbReference type="NCBI Taxonomy" id="88201"/>
    <lineage>
        <taxon>Eukaryota</taxon>
        <taxon>Metazoa</taxon>
        <taxon>Chordata</taxon>
        <taxon>Craniata</taxon>
        <taxon>Vertebrata</taxon>
        <taxon>Euteleostomi</taxon>
        <taxon>Actinopterygii</taxon>
        <taxon>Neopterygii</taxon>
        <taxon>Teleostei</taxon>
        <taxon>Neoteleostei</taxon>
        <taxon>Acanthomorphata</taxon>
        <taxon>Gobiaria</taxon>
        <taxon>Gobiiformes</taxon>
        <taxon>Gobioidei</taxon>
        <taxon>Gobiidae</taxon>
        <taxon>Gobionellinae</taxon>
        <taxon>Mugilogobius</taxon>
    </lineage>
</organism>
<gene>
    <name evidence="2" type="ORF">WMY93_004672</name>
</gene>
<dbReference type="Proteomes" id="UP001460270">
    <property type="component" value="Unassembled WGS sequence"/>
</dbReference>
<feature type="transmembrane region" description="Helical" evidence="1">
    <location>
        <begin position="44"/>
        <end position="69"/>
    </location>
</feature>
<dbReference type="Gene3D" id="1.20.140.150">
    <property type="match status" value="1"/>
</dbReference>
<accession>A0AAW0PZY3</accession>
<keyword evidence="3" id="KW-1185">Reference proteome</keyword>
<proteinExistence type="predicted"/>
<evidence type="ECO:0000256" key="1">
    <source>
        <dbReference type="SAM" id="Phobius"/>
    </source>
</evidence>
<keyword evidence="1" id="KW-0472">Membrane</keyword>
<keyword evidence="1" id="KW-1133">Transmembrane helix</keyword>
<protein>
    <submittedName>
        <fullName evidence="2">Uncharacterized protein</fullName>
    </submittedName>
</protein>
<evidence type="ECO:0000313" key="3">
    <source>
        <dbReference type="Proteomes" id="UP001460270"/>
    </source>
</evidence>